<dbReference type="RefSeq" id="WP_304279272.1">
    <property type="nucleotide sequence ID" value="NZ_QFQZ01000046.1"/>
</dbReference>
<gene>
    <name evidence="3" type="ORF">DI526_14340</name>
</gene>
<dbReference type="Pfam" id="PF12146">
    <property type="entry name" value="Hydrolase_4"/>
    <property type="match status" value="1"/>
</dbReference>
<dbReference type="SUPFAM" id="SSF53474">
    <property type="entry name" value="alpha/beta-Hydrolases"/>
    <property type="match status" value="1"/>
</dbReference>
<accession>A0A2W5V354</accession>
<dbReference type="EMBL" id="QFQZ01000046">
    <property type="protein sequence ID" value="PZR33167.1"/>
    <property type="molecule type" value="Genomic_DNA"/>
</dbReference>
<keyword evidence="1" id="KW-0732">Signal</keyword>
<dbReference type="InterPro" id="IPR053145">
    <property type="entry name" value="AB_hydrolase_Est10"/>
</dbReference>
<protein>
    <recommendedName>
        <fullName evidence="2">Serine aminopeptidase S33 domain-containing protein</fullName>
    </recommendedName>
</protein>
<name>A0A2W5V354_9CAUL</name>
<proteinExistence type="predicted"/>
<sequence length="489" mass="51230">MRLLALVLCFLIVAPAGDAAEVVGVTPADGWSIYGAKVAHLRDAGAPGGGATRVEATLTTDPWSSGATAAFAGGVKAGETYTGVFWLRAGEGVRISALLLTNAPPYPTFAITESIGSGDWQRLMVTGVAKADSEAGKDALALHLGRAGPVTLGPAIILRGIPTPGELDALEKTYKPDRIAEDVTVAASNGVKLAATLRIPMGAGPFPAIVVVGGSGPQVRGAFRILQKRMLSVGVATLEYDKRGSGESEGPSNERVSVLAEDARAMVRLLRSRPEIDPGRIAVVGHSQGGMVAAQVAGGTNPPHAAVLLLSPAIPGREHTIDQIARSLVMNFPERGSYDVQRGFAARLIAAAPDRALVEAVVASGVRDGRIPQEAAEQVITALTDKVQLPAALERKPFEDLRRVRIPLLAVYGGKDALVRPQENVPAARKALAGNPRAEIVLLPRLNHALQVPLTDDPEEWRTRPAMDGVEVLERVAGWLEKTLGVKPG</sequence>
<dbReference type="PANTHER" id="PTHR43265">
    <property type="entry name" value="ESTERASE ESTD"/>
    <property type="match status" value="1"/>
</dbReference>
<comment type="caution">
    <text evidence="3">The sequence shown here is derived from an EMBL/GenBank/DDBJ whole genome shotgun (WGS) entry which is preliminary data.</text>
</comment>
<feature type="chain" id="PRO_5016055078" description="Serine aminopeptidase S33 domain-containing protein" evidence="1">
    <location>
        <begin position="20"/>
        <end position="489"/>
    </location>
</feature>
<dbReference type="Gene3D" id="2.60.120.260">
    <property type="entry name" value="Galactose-binding domain-like"/>
    <property type="match status" value="1"/>
</dbReference>
<feature type="signal peptide" evidence="1">
    <location>
        <begin position="1"/>
        <end position="19"/>
    </location>
</feature>
<dbReference type="Gene3D" id="3.40.50.1820">
    <property type="entry name" value="alpha/beta hydrolase"/>
    <property type="match status" value="1"/>
</dbReference>
<reference evidence="3 4" key="1">
    <citation type="submission" date="2017-08" db="EMBL/GenBank/DDBJ databases">
        <title>Infants hospitalized years apart are colonized by the same room-sourced microbial strains.</title>
        <authorList>
            <person name="Brooks B."/>
            <person name="Olm M.R."/>
            <person name="Firek B.A."/>
            <person name="Baker R."/>
            <person name="Thomas B.C."/>
            <person name="Morowitz M.J."/>
            <person name="Banfield J.F."/>
        </authorList>
    </citation>
    <scope>NUCLEOTIDE SEQUENCE [LARGE SCALE GENOMIC DNA]</scope>
    <source>
        <strain evidence="3">S2_003_000_R2_4</strain>
    </source>
</reference>
<feature type="domain" description="Serine aminopeptidase S33" evidence="2">
    <location>
        <begin position="209"/>
        <end position="450"/>
    </location>
</feature>
<dbReference type="InterPro" id="IPR022742">
    <property type="entry name" value="Hydrolase_4"/>
</dbReference>
<dbReference type="PANTHER" id="PTHR43265:SF1">
    <property type="entry name" value="ESTERASE ESTD"/>
    <property type="match status" value="1"/>
</dbReference>
<dbReference type="Proteomes" id="UP000249393">
    <property type="component" value="Unassembled WGS sequence"/>
</dbReference>
<dbReference type="GO" id="GO:0052689">
    <property type="term" value="F:carboxylic ester hydrolase activity"/>
    <property type="evidence" value="ECO:0007669"/>
    <property type="project" value="TreeGrafter"/>
</dbReference>
<evidence type="ECO:0000313" key="4">
    <source>
        <dbReference type="Proteomes" id="UP000249393"/>
    </source>
</evidence>
<evidence type="ECO:0000259" key="2">
    <source>
        <dbReference type="Pfam" id="PF12146"/>
    </source>
</evidence>
<dbReference type="AlphaFoldDB" id="A0A2W5V354"/>
<evidence type="ECO:0000313" key="3">
    <source>
        <dbReference type="EMBL" id="PZR33167.1"/>
    </source>
</evidence>
<evidence type="ECO:0000256" key="1">
    <source>
        <dbReference type="SAM" id="SignalP"/>
    </source>
</evidence>
<dbReference type="InterPro" id="IPR029058">
    <property type="entry name" value="AB_hydrolase_fold"/>
</dbReference>
<organism evidence="3 4">
    <name type="scientific">Caulobacter segnis</name>
    <dbReference type="NCBI Taxonomy" id="88688"/>
    <lineage>
        <taxon>Bacteria</taxon>
        <taxon>Pseudomonadati</taxon>
        <taxon>Pseudomonadota</taxon>
        <taxon>Alphaproteobacteria</taxon>
        <taxon>Caulobacterales</taxon>
        <taxon>Caulobacteraceae</taxon>
        <taxon>Caulobacter</taxon>
    </lineage>
</organism>